<comment type="caution">
    <text evidence="1">The sequence shown here is derived from an EMBL/GenBank/DDBJ whole genome shotgun (WGS) entry which is preliminary data.</text>
</comment>
<protein>
    <submittedName>
        <fullName evidence="1">Glycerol uptake operon antiterminator regulatory protein</fullName>
    </submittedName>
</protein>
<dbReference type="RefSeq" id="WP_066353362.1">
    <property type="nucleotide sequence ID" value="NZ_LOED01000014.1"/>
</dbReference>
<dbReference type="AlphaFoldDB" id="A0A140L8U8"/>
<sequence>MKDILADLKAYPVITAVRDIDAVDLALNKPVRCIFMLTGDILNIKYPVTHIKKAGKRVFLHIDLLEGVSKDAAGLRYVAEEIKPDGIITTRSNLISSAKSEGIFTIQRAFFLDSQAVDTAVRTIRQVDPDAVEVLPGVIPKIIKRMHKNVHHPLIAGGLIEDIKEVTDALEAGAWAVSVSKEDLWDAF</sequence>
<keyword evidence="2" id="KW-1185">Reference proteome</keyword>
<dbReference type="Gene3D" id="3.20.20.70">
    <property type="entry name" value="Aldolase class I"/>
    <property type="match status" value="1"/>
</dbReference>
<dbReference type="EMBL" id="LOED01000014">
    <property type="protein sequence ID" value="KXG76973.1"/>
    <property type="molecule type" value="Genomic_DNA"/>
</dbReference>
<dbReference type="Proteomes" id="UP000070427">
    <property type="component" value="Unassembled WGS sequence"/>
</dbReference>
<dbReference type="PANTHER" id="PTHR35787:SF1">
    <property type="entry name" value="GLYCEROL UPTAKE OPERON ANTITERMINATOR REGULATORY PROTEIN"/>
    <property type="match status" value="1"/>
</dbReference>
<dbReference type="PANTHER" id="PTHR35787">
    <property type="entry name" value="GLYCEROL UPTAKE OPERON ANTITERMINATOR REGULATORY PROTEIN"/>
    <property type="match status" value="1"/>
</dbReference>
<proteinExistence type="predicted"/>
<organism evidence="1 2">
    <name type="scientific">Fervidicola ferrireducens</name>
    <dbReference type="NCBI Taxonomy" id="520764"/>
    <lineage>
        <taxon>Bacteria</taxon>
        <taxon>Bacillati</taxon>
        <taxon>Bacillota</taxon>
        <taxon>Clostridia</taxon>
        <taxon>Thermosediminibacterales</taxon>
        <taxon>Thermosediminibacteraceae</taxon>
        <taxon>Fervidicola</taxon>
    </lineage>
</organism>
<gene>
    <name evidence="1" type="primary">glpP</name>
    <name evidence="1" type="ORF">AN618_13490</name>
</gene>
<dbReference type="PATRIC" id="fig|520764.3.peg.1400"/>
<evidence type="ECO:0000313" key="2">
    <source>
        <dbReference type="Proteomes" id="UP000070427"/>
    </source>
</evidence>
<dbReference type="STRING" id="520764.AN618_13490"/>
<dbReference type="SUPFAM" id="SSF110391">
    <property type="entry name" value="GlpP-like"/>
    <property type="match status" value="1"/>
</dbReference>
<evidence type="ECO:0000313" key="1">
    <source>
        <dbReference type="EMBL" id="KXG76973.1"/>
    </source>
</evidence>
<dbReference type="PIRSF" id="PIRSF016897">
    <property type="entry name" value="GlpP"/>
    <property type="match status" value="1"/>
</dbReference>
<accession>A0A140L8U8</accession>
<dbReference type="InterPro" id="IPR013785">
    <property type="entry name" value="Aldolase_TIM"/>
</dbReference>
<reference evidence="1 2" key="1">
    <citation type="submission" date="2015-12" db="EMBL/GenBank/DDBJ databases">
        <title>Draft genome sequnece of Fervidicola ferrireducens strain Y170.</title>
        <authorList>
            <person name="Patel B.K."/>
        </authorList>
    </citation>
    <scope>NUCLEOTIDE SEQUENCE [LARGE SCALE GENOMIC DNA]</scope>
    <source>
        <strain evidence="1 2">Y170</strain>
    </source>
</reference>
<dbReference type="FunCoup" id="A0A140L8U8">
    <property type="interactions" value="27"/>
</dbReference>
<dbReference type="Pfam" id="PF04309">
    <property type="entry name" value="G3P_antiterm"/>
    <property type="match status" value="1"/>
</dbReference>
<dbReference type="InParanoid" id="A0A140L8U8"/>
<dbReference type="OrthoDB" id="9799580at2"/>
<name>A0A140L8U8_9FIRM</name>
<dbReference type="InterPro" id="IPR006699">
    <property type="entry name" value="GlpP"/>
</dbReference>
<dbReference type="GO" id="GO:0006071">
    <property type="term" value="P:glycerol metabolic process"/>
    <property type="evidence" value="ECO:0007669"/>
    <property type="project" value="InterPro"/>
</dbReference>
<dbReference type="GO" id="GO:0006355">
    <property type="term" value="P:regulation of DNA-templated transcription"/>
    <property type="evidence" value="ECO:0007669"/>
    <property type="project" value="InterPro"/>
</dbReference>